<protein>
    <submittedName>
        <fullName evidence="2">Uncharacterized protein</fullName>
    </submittedName>
</protein>
<accession>A0ABQ4K118</accession>
<comment type="caution">
    <text evidence="2">The sequence shown here is derived from an EMBL/GenBank/DDBJ whole genome shotgun (WGS) entry which is preliminary data.</text>
</comment>
<gene>
    <name evidence="2" type="ORF">Sar04_49190</name>
</gene>
<evidence type="ECO:0000313" key="3">
    <source>
        <dbReference type="Proteomes" id="UP000677457"/>
    </source>
</evidence>
<reference evidence="2 3" key="1">
    <citation type="submission" date="2021-03" db="EMBL/GenBank/DDBJ databases">
        <title>Whole genome shotgun sequence of Salinispora arenicola NBRC 105043.</title>
        <authorList>
            <person name="Komaki H."/>
            <person name="Tamura T."/>
        </authorList>
    </citation>
    <scope>NUCLEOTIDE SEQUENCE [LARGE SCALE GENOMIC DNA]</scope>
    <source>
        <strain evidence="2 3">NBRC 105043</strain>
    </source>
</reference>
<proteinExistence type="predicted"/>
<evidence type="ECO:0000256" key="1">
    <source>
        <dbReference type="SAM" id="MobiDB-lite"/>
    </source>
</evidence>
<name>A0ABQ4K118_SALAC</name>
<dbReference type="Proteomes" id="UP000677457">
    <property type="component" value="Unassembled WGS sequence"/>
</dbReference>
<feature type="region of interest" description="Disordered" evidence="1">
    <location>
        <begin position="120"/>
        <end position="172"/>
    </location>
</feature>
<dbReference type="EMBL" id="BOQM01000069">
    <property type="protein sequence ID" value="GIM88183.1"/>
    <property type="molecule type" value="Genomic_DNA"/>
</dbReference>
<evidence type="ECO:0000313" key="2">
    <source>
        <dbReference type="EMBL" id="GIM88183.1"/>
    </source>
</evidence>
<keyword evidence="3" id="KW-1185">Reference proteome</keyword>
<organism evidence="2 3">
    <name type="scientific">Salinispora arenicola</name>
    <dbReference type="NCBI Taxonomy" id="168697"/>
    <lineage>
        <taxon>Bacteria</taxon>
        <taxon>Bacillati</taxon>
        <taxon>Actinomycetota</taxon>
        <taxon>Actinomycetes</taxon>
        <taxon>Micromonosporales</taxon>
        <taxon>Micromonosporaceae</taxon>
        <taxon>Salinispora</taxon>
    </lineage>
</organism>
<sequence>MAEEMVPGHAELVGFRLPDGALSTNAAAPADAVGYRAGCSCGWVGTRDYPATDEGRWMATSEWGGHLRPLLAATPPNWLLNRSDALRDNVAELATTWPLQALGILAQVERWQRPLIERPWCRRGRPGSPGRKSATRSASAASPRTSGSAPSLRPSHAPDPTVACAPATNDTR</sequence>
<feature type="compositionally biased region" description="Low complexity" evidence="1">
    <location>
        <begin position="126"/>
        <end position="151"/>
    </location>
</feature>